<comment type="caution">
    <text evidence="2">The sequence shown here is derived from an EMBL/GenBank/DDBJ whole genome shotgun (WGS) entry which is preliminary data.</text>
</comment>
<feature type="region of interest" description="Disordered" evidence="1">
    <location>
        <begin position="92"/>
        <end position="114"/>
    </location>
</feature>
<organism evidence="2 3">
    <name type="scientific">Candidatus Viridilinea halotolerans</name>
    <dbReference type="NCBI Taxonomy" id="2491704"/>
    <lineage>
        <taxon>Bacteria</taxon>
        <taxon>Bacillati</taxon>
        <taxon>Chloroflexota</taxon>
        <taxon>Chloroflexia</taxon>
        <taxon>Chloroflexales</taxon>
        <taxon>Chloroflexineae</taxon>
        <taxon>Oscillochloridaceae</taxon>
        <taxon>Candidatus Viridilinea</taxon>
    </lineage>
</organism>
<dbReference type="EMBL" id="RSAS01000624">
    <property type="protein sequence ID" value="RRR69509.1"/>
    <property type="molecule type" value="Genomic_DNA"/>
</dbReference>
<gene>
    <name evidence="2" type="ORF">EI684_15465</name>
</gene>
<protein>
    <submittedName>
        <fullName evidence="2">Uncharacterized protein</fullName>
    </submittedName>
</protein>
<evidence type="ECO:0000256" key="1">
    <source>
        <dbReference type="SAM" id="MobiDB-lite"/>
    </source>
</evidence>
<dbReference type="AlphaFoldDB" id="A0A426TVL0"/>
<name>A0A426TVL0_9CHLR</name>
<dbReference type="Proteomes" id="UP000280307">
    <property type="component" value="Unassembled WGS sequence"/>
</dbReference>
<reference evidence="2 3" key="1">
    <citation type="submission" date="2018-12" db="EMBL/GenBank/DDBJ databases">
        <title>Genome Sequence of Candidatus Viridilinea halotolerans isolated from saline sulfide-rich spring.</title>
        <authorList>
            <person name="Grouzdev D.S."/>
            <person name="Burganskaya E.I."/>
            <person name="Krutkina M.S."/>
            <person name="Sukhacheva M.V."/>
            <person name="Gorlenko V.M."/>
        </authorList>
    </citation>
    <scope>NUCLEOTIDE SEQUENCE [LARGE SCALE GENOMIC DNA]</scope>
    <source>
        <strain evidence="2">Chok-6</strain>
    </source>
</reference>
<sequence>MANVERLIEAILLDEEIMAHPSLPGLTRARLREVAARAGFDPHRFGRFSAALLLWFTRAGVIVPEETPSATAWARPRPLSSDDRVTLRGLLHAASPPDGDVVRQARAEGLGSTP</sequence>
<accession>A0A426TVL0</accession>
<evidence type="ECO:0000313" key="3">
    <source>
        <dbReference type="Proteomes" id="UP000280307"/>
    </source>
</evidence>
<evidence type="ECO:0000313" key="2">
    <source>
        <dbReference type="EMBL" id="RRR69509.1"/>
    </source>
</evidence>
<proteinExistence type="predicted"/>